<sequence>MLLLNLLLALAWVALTGQLTPVNFGFGFVVGFLLLWLLRHAYGELSYFRKVWQIIKFIGFFIWQLLLSNLRVAYEVVTPPHTMRPAIVAVPLDVKHPAAVTLLANLITLTPGTLTLDVAPNGKTLYVHAMYVQDADTFRREIKEGFECYIKEIFE</sequence>
<dbReference type="GO" id="GO:0005886">
    <property type="term" value="C:plasma membrane"/>
    <property type="evidence" value="ECO:0007669"/>
    <property type="project" value="UniProtKB-SubCell"/>
</dbReference>
<evidence type="ECO:0000256" key="6">
    <source>
        <dbReference type="ARBA" id="ARBA00023136"/>
    </source>
</evidence>
<evidence type="ECO:0000256" key="2">
    <source>
        <dbReference type="ARBA" id="ARBA00006228"/>
    </source>
</evidence>
<gene>
    <name evidence="8" type="ORF">Q3M24_06320</name>
</gene>
<evidence type="ECO:0000256" key="1">
    <source>
        <dbReference type="ARBA" id="ARBA00004651"/>
    </source>
</evidence>
<comment type="similarity">
    <text evidence="2">Belongs to the CPA3 antiporters (TC 2.A.63) subunit E family.</text>
</comment>
<keyword evidence="4 7" id="KW-0812">Transmembrane</keyword>
<dbReference type="EMBL" id="CP159373">
    <property type="protein sequence ID" value="XCN74356.1"/>
    <property type="molecule type" value="Genomic_DNA"/>
</dbReference>
<keyword evidence="5 7" id="KW-1133">Transmembrane helix</keyword>
<evidence type="ECO:0000313" key="8">
    <source>
        <dbReference type="EMBL" id="XCN74356.1"/>
    </source>
</evidence>
<protein>
    <submittedName>
        <fullName evidence="8">Na+/H+ antiporter subunit E</fullName>
    </submittedName>
</protein>
<evidence type="ECO:0000256" key="7">
    <source>
        <dbReference type="SAM" id="Phobius"/>
    </source>
</evidence>
<evidence type="ECO:0000256" key="4">
    <source>
        <dbReference type="ARBA" id="ARBA00022692"/>
    </source>
</evidence>
<dbReference type="KEGG" id="eaj:Q3M24_06320"/>
<proteinExistence type="inferred from homology"/>
<accession>A0AAU8LZI1</accession>
<evidence type="ECO:0000256" key="3">
    <source>
        <dbReference type="ARBA" id="ARBA00022475"/>
    </source>
</evidence>
<name>A0AAU8LZI1_9BACT</name>
<reference evidence="8" key="2">
    <citation type="submission" date="2024-06" db="EMBL/GenBank/DDBJ databases">
        <authorList>
            <person name="Plum-Jensen L.E."/>
            <person name="Schramm A."/>
            <person name="Marshall I.P.G."/>
        </authorList>
    </citation>
    <scope>NUCLEOTIDE SEQUENCE</scope>
    <source>
        <strain evidence="8">Rat1</strain>
    </source>
</reference>
<organism evidence="8">
    <name type="scientific">Candidatus Electrothrix aestuarii</name>
    <dbReference type="NCBI Taxonomy" id="3062594"/>
    <lineage>
        <taxon>Bacteria</taxon>
        <taxon>Pseudomonadati</taxon>
        <taxon>Thermodesulfobacteriota</taxon>
        <taxon>Desulfobulbia</taxon>
        <taxon>Desulfobulbales</taxon>
        <taxon>Desulfobulbaceae</taxon>
        <taxon>Candidatus Electrothrix</taxon>
    </lineage>
</organism>
<dbReference type="PANTHER" id="PTHR34584:SF1">
    <property type="entry name" value="NA(+)_H(+) ANTIPORTER SUBUNIT E1"/>
    <property type="match status" value="1"/>
</dbReference>
<dbReference type="Pfam" id="PF01899">
    <property type="entry name" value="MNHE"/>
    <property type="match status" value="1"/>
</dbReference>
<reference evidence="8" key="1">
    <citation type="journal article" date="2024" name="Syst. Appl. Microbiol.">
        <title>First single-strain enrichments of Electrothrix cable bacteria, description of E. aestuarii sp. nov. and E. rattekaaiensis sp. nov., and proposal of a cable bacteria taxonomy following the rules of the SeqCode.</title>
        <authorList>
            <person name="Plum-Jensen L.E."/>
            <person name="Schramm A."/>
            <person name="Marshall I.P.G."/>
        </authorList>
    </citation>
    <scope>NUCLEOTIDE SEQUENCE</scope>
    <source>
        <strain evidence="8">Rat1</strain>
    </source>
</reference>
<dbReference type="PANTHER" id="PTHR34584">
    <property type="entry name" value="NA(+)/H(+) ANTIPORTER SUBUNIT E1"/>
    <property type="match status" value="1"/>
</dbReference>
<dbReference type="PIRSF" id="PIRSF019239">
    <property type="entry name" value="MrpE"/>
    <property type="match status" value="1"/>
</dbReference>
<dbReference type="GO" id="GO:0008324">
    <property type="term" value="F:monoatomic cation transmembrane transporter activity"/>
    <property type="evidence" value="ECO:0007669"/>
    <property type="project" value="InterPro"/>
</dbReference>
<feature type="transmembrane region" description="Helical" evidence="7">
    <location>
        <begin position="26"/>
        <end position="42"/>
    </location>
</feature>
<evidence type="ECO:0000256" key="5">
    <source>
        <dbReference type="ARBA" id="ARBA00022989"/>
    </source>
</evidence>
<comment type="subcellular location">
    <subcellularLocation>
        <location evidence="1">Cell membrane</location>
        <topology evidence="1">Multi-pass membrane protein</topology>
    </subcellularLocation>
</comment>
<dbReference type="InterPro" id="IPR002758">
    <property type="entry name" value="Cation_antiport_E"/>
</dbReference>
<keyword evidence="6 7" id="KW-0472">Membrane</keyword>
<keyword evidence="3" id="KW-1003">Cell membrane</keyword>
<dbReference type="AlphaFoldDB" id="A0AAU8LZI1"/>
<feature type="transmembrane region" description="Helical" evidence="7">
    <location>
        <begin position="54"/>
        <end position="74"/>
    </location>
</feature>